<keyword evidence="4" id="KW-1185">Reference proteome</keyword>
<keyword evidence="2" id="KW-0732">Signal</keyword>
<reference evidence="3" key="1">
    <citation type="submission" date="2020-08" db="EMBL/GenBank/DDBJ databases">
        <title>Multicomponent nature underlies the extraordinary mechanical properties of spider dragline silk.</title>
        <authorList>
            <person name="Kono N."/>
            <person name="Nakamura H."/>
            <person name="Mori M."/>
            <person name="Yoshida Y."/>
            <person name="Ohtoshi R."/>
            <person name="Malay A.D."/>
            <person name="Moran D.A.P."/>
            <person name="Tomita M."/>
            <person name="Numata K."/>
            <person name="Arakawa K."/>
        </authorList>
    </citation>
    <scope>NUCLEOTIDE SEQUENCE</scope>
</reference>
<comment type="caution">
    <text evidence="3">The sequence shown here is derived from an EMBL/GenBank/DDBJ whole genome shotgun (WGS) entry which is preliminary data.</text>
</comment>
<organism evidence="3 4">
    <name type="scientific">Trichonephila inaurata madagascariensis</name>
    <dbReference type="NCBI Taxonomy" id="2747483"/>
    <lineage>
        <taxon>Eukaryota</taxon>
        <taxon>Metazoa</taxon>
        <taxon>Ecdysozoa</taxon>
        <taxon>Arthropoda</taxon>
        <taxon>Chelicerata</taxon>
        <taxon>Arachnida</taxon>
        <taxon>Araneae</taxon>
        <taxon>Araneomorphae</taxon>
        <taxon>Entelegynae</taxon>
        <taxon>Araneoidea</taxon>
        <taxon>Nephilidae</taxon>
        <taxon>Trichonephila</taxon>
        <taxon>Trichonephila inaurata</taxon>
    </lineage>
</organism>
<protein>
    <submittedName>
        <fullName evidence="3">Uncharacterized protein</fullName>
    </submittedName>
</protein>
<feature type="chain" id="PRO_5036495841" evidence="2">
    <location>
        <begin position="24"/>
        <end position="445"/>
    </location>
</feature>
<dbReference type="Proteomes" id="UP000886998">
    <property type="component" value="Unassembled WGS sequence"/>
</dbReference>
<name>A0A8X6XEQ5_9ARAC</name>
<sequence length="445" mass="51184">MGGSKLLWMFSSIALVLNGKVKMQLRFGKMWKVRKPKIPKVKVIDQVYGMLFSGVKSALDVGNTICIQMPKRAVVLCFTIQKEIFFMPFRILNKVYEAIFQPLLKCFYRIYEALTREDLTPIELLTGEKNPSSSTIIESSRQLRSSVLSAIQKESNTRSQIFMYQKQLEKWKLENEKRTEEIYKISIEEKELMKAVASALRYLKSLKFKREKMNESFSKNVSHMINTGTLSEEKLLTMQKEIKNVEAAINEKKNACLNLLSQGRTTSEDLLGLKHAAAAPTPFLQHASKLETSQTMNQTDTMHKVLSVVMDENVYLKNRLCSTHDKLEEILKLSENINTEIVNFSQRISKMLTVNNEMSNLQCKLERERELLRNVEAERDHMKEKLLILESLIKEEEEFLGSSDSAIGDASFLFTDDDQTEQGFDVPDCPHNIDTWTSPGIWKLP</sequence>
<feature type="coiled-coil region" evidence="1">
    <location>
        <begin position="235"/>
        <end position="262"/>
    </location>
</feature>
<evidence type="ECO:0000313" key="3">
    <source>
        <dbReference type="EMBL" id="GFY52418.1"/>
    </source>
</evidence>
<dbReference type="AlphaFoldDB" id="A0A8X6XEQ5"/>
<accession>A0A8X6XEQ5</accession>
<gene>
    <name evidence="3" type="primary">AVEN_52122_1</name>
    <name evidence="3" type="ORF">TNIN_435081</name>
</gene>
<feature type="signal peptide" evidence="2">
    <location>
        <begin position="1"/>
        <end position="23"/>
    </location>
</feature>
<evidence type="ECO:0000256" key="2">
    <source>
        <dbReference type="SAM" id="SignalP"/>
    </source>
</evidence>
<dbReference type="OrthoDB" id="6429420at2759"/>
<keyword evidence="1" id="KW-0175">Coiled coil</keyword>
<feature type="coiled-coil region" evidence="1">
    <location>
        <begin position="351"/>
        <end position="392"/>
    </location>
</feature>
<evidence type="ECO:0000256" key="1">
    <source>
        <dbReference type="SAM" id="Coils"/>
    </source>
</evidence>
<dbReference type="EMBL" id="BMAV01008686">
    <property type="protein sequence ID" value="GFY52418.1"/>
    <property type="molecule type" value="Genomic_DNA"/>
</dbReference>
<proteinExistence type="predicted"/>
<evidence type="ECO:0000313" key="4">
    <source>
        <dbReference type="Proteomes" id="UP000886998"/>
    </source>
</evidence>